<feature type="transmembrane region" description="Helical" evidence="1">
    <location>
        <begin position="52"/>
        <end position="73"/>
    </location>
</feature>
<reference evidence="3" key="1">
    <citation type="journal article" date="2019" name="Int. J. Syst. Evol. Microbiol.">
        <title>The Global Catalogue of Microorganisms (GCM) 10K type strain sequencing project: providing services to taxonomists for standard genome sequencing and annotation.</title>
        <authorList>
            <consortium name="The Broad Institute Genomics Platform"/>
            <consortium name="The Broad Institute Genome Sequencing Center for Infectious Disease"/>
            <person name="Wu L."/>
            <person name="Ma J."/>
        </authorList>
    </citation>
    <scope>NUCLEOTIDE SEQUENCE [LARGE SCALE GENOMIC DNA]</scope>
    <source>
        <strain evidence="3">JCM 13850</strain>
    </source>
</reference>
<dbReference type="Proteomes" id="UP001501020">
    <property type="component" value="Unassembled WGS sequence"/>
</dbReference>
<evidence type="ECO:0000313" key="3">
    <source>
        <dbReference type="Proteomes" id="UP001501020"/>
    </source>
</evidence>
<sequence length="136" mass="13653">MNEITGTRPVPAGTAVRRALTVLAAAAAALLVWVVADPIGGAGMHARGQHVGPAAVLVSTLLIGLAGWGLLAVMERRAKRPGRTWGITAGIVLGLSMTGPMDSEGAGTYAALTAMHLVVGAVLIAGLGRTAARVRS</sequence>
<dbReference type="InterPro" id="IPR045713">
    <property type="entry name" value="DUF6069"/>
</dbReference>
<keyword evidence="1" id="KW-0812">Transmembrane</keyword>
<gene>
    <name evidence="2" type="ORF">GCM10009727_91150</name>
</gene>
<keyword evidence="3" id="KW-1185">Reference proteome</keyword>
<dbReference type="EMBL" id="BAAAMR010000164">
    <property type="protein sequence ID" value="GAA2168898.1"/>
    <property type="molecule type" value="Genomic_DNA"/>
</dbReference>
<keyword evidence="1" id="KW-0472">Membrane</keyword>
<feature type="transmembrane region" description="Helical" evidence="1">
    <location>
        <begin position="85"/>
        <end position="101"/>
    </location>
</feature>
<dbReference type="RefSeq" id="WP_344283555.1">
    <property type="nucleotide sequence ID" value="NZ_BAAAMR010000164.1"/>
</dbReference>
<organism evidence="2 3">
    <name type="scientific">Actinomadura napierensis</name>
    <dbReference type="NCBI Taxonomy" id="267854"/>
    <lineage>
        <taxon>Bacteria</taxon>
        <taxon>Bacillati</taxon>
        <taxon>Actinomycetota</taxon>
        <taxon>Actinomycetes</taxon>
        <taxon>Streptosporangiales</taxon>
        <taxon>Thermomonosporaceae</taxon>
        <taxon>Actinomadura</taxon>
    </lineage>
</organism>
<name>A0ABP5M791_9ACTN</name>
<keyword evidence="1" id="KW-1133">Transmembrane helix</keyword>
<accession>A0ABP5M791</accession>
<evidence type="ECO:0000256" key="1">
    <source>
        <dbReference type="SAM" id="Phobius"/>
    </source>
</evidence>
<comment type="caution">
    <text evidence="2">The sequence shown here is derived from an EMBL/GenBank/DDBJ whole genome shotgun (WGS) entry which is preliminary data.</text>
</comment>
<protein>
    <submittedName>
        <fullName evidence="2">Uncharacterized protein</fullName>
    </submittedName>
</protein>
<feature type="transmembrane region" description="Helical" evidence="1">
    <location>
        <begin position="107"/>
        <end position="127"/>
    </location>
</feature>
<evidence type="ECO:0000313" key="2">
    <source>
        <dbReference type="EMBL" id="GAA2168898.1"/>
    </source>
</evidence>
<proteinExistence type="predicted"/>
<dbReference type="Pfam" id="PF19545">
    <property type="entry name" value="DUF6069"/>
    <property type="match status" value="1"/>
</dbReference>